<accession>A0A3P8B0A7</accession>
<dbReference type="EMBL" id="UZAH01028871">
    <property type="protein sequence ID" value="VDP02878.1"/>
    <property type="molecule type" value="Genomic_DNA"/>
</dbReference>
<dbReference type="WBParaSite" id="HPBE_0001546901-mRNA-1">
    <property type="protein sequence ID" value="HPBE_0001546901-mRNA-1"/>
    <property type="gene ID" value="HPBE_0001546901"/>
</dbReference>
<dbReference type="Proteomes" id="UP000050761">
    <property type="component" value="Unassembled WGS sequence"/>
</dbReference>
<keyword evidence="2" id="KW-1185">Reference proteome</keyword>
<proteinExistence type="predicted"/>
<organism evidence="2 3">
    <name type="scientific">Heligmosomoides polygyrus</name>
    <name type="common">Parasitic roundworm</name>
    <dbReference type="NCBI Taxonomy" id="6339"/>
    <lineage>
        <taxon>Eukaryota</taxon>
        <taxon>Metazoa</taxon>
        <taxon>Ecdysozoa</taxon>
        <taxon>Nematoda</taxon>
        <taxon>Chromadorea</taxon>
        <taxon>Rhabditida</taxon>
        <taxon>Rhabditina</taxon>
        <taxon>Rhabditomorpha</taxon>
        <taxon>Strongyloidea</taxon>
        <taxon>Heligmosomidae</taxon>
        <taxon>Heligmosomoides</taxon>
    </lineage>
</organism>
<dbReference type="AlphaFoldDB" id="A0A183G2F1"/>
<accession>A0A183G2F1</accession>
<evidence type="ECO:0000313" key="2">
    <source>
        <dbReference type="Proteomes" id="UP000050761"/>
    </source>
</evidence>
<reference evidence="1 2" key="1">
    <citation type="submission" date="2018-11" db="EMBL/GenBank/DDBJ databases">
        <authorList>
            <consortium name="Pathogen Informatics"/>
        </authorList>
    </citation>
    <scope>NUCLEOTIDE SEQUENCE [LARGE SCALE GENOMIC DNA]</scope>
</reference>
<reference evidence="3" key="2">
    <citation type="submission" date="2019-09" db="UniProtKB">
        <authorList>
            <consortium name="WormBaseParasite"/>
        </authorList>
    </citation>
    <scope>IDENTIFICATION</scope>
</reference>
<gene>
    <name evidence="1" type="ORF">HPBE_LOCUS15468</name>
</gene>
<evidence type="ECO:0000313" key="3">
    <source>
        <dbReference type="WBParaSite" id="HPBE_0001546901-mRNA-1"/>
    </source>
</evidence>
<protein>
    <submittedName>
        <fullName evidence="3">DUF3444 domain-containing protein</fullName>
    </submittedName>
</protein>
<name>A0A183G2F1_HELPZ</name>
<evidence type="ECO:0000313" key="1">
    <source>
        <dbReference type="EMBL" id="VDP02878.1"/>
    </source>
</evidence>
<sequence>MQAEKCGDLPREFDAGEKATKFKKRNPRTIVNWDLYTSLADLWEDVVMDNVGEEYDSFVHHLHDNAKGV</sequence>
<dbReference type="OrthoDB" id="5865469at2759"/>